<evidence type="ECO:0008006" key="3">
    <source>
        <dbReference type="Google" id="ProtNLM"/>
    </source>
</evidence>
<accession>A0AAX1NC80</accession>
<dbReference type="EMBL" id="CP076133">
    <property type="protein sequence ID" value="QWG04551.1"/>
    <property type="molecule type" value="Genomic_DNA"/>
</dbReference>
<keyword evidence="2" id="KW-1185">Reference proteome</keyword>
<sequence>MDSKQLKEHVLKGNVFKELEELHNLIQDAFFDIAPFLGFIKEEIDIRNFEILVTDTVDDDQRFKTLSCDSYTKVYLKNGGVMFIHTERSSEDDIEFLQNFKIVVDGQESKPEPKLKAVKIPLVMWHQGRNDH</sequence>
<gene>
    <name evidence="1" type="ORF">KMW28_27015</name>
</gene>
<name>A0AAX1NC80_9BACT</name>
<proteinExistence type="predicted"/>
<organism evidence="1 2">
    <name type="scientific">Flammeovirga yaeyamensis</name>
    <dbReference type="NCBI Taxonomy" id="367791"/>
    <lineage>
        <taxon>Bacteria</taxon>
        <taxon>Pseudomonadati</taxon>
        <taxon>Bacteroidota</taxon>
        <taxon>Cytophagia</taxon>
        <taxon>Cytophagales</taxon>
        <taxon>Flammeovirgaceae</taxon>
        <taxon>Flammeovirga</taxon>
    </lineage>
</organism>
<dbReference type="AlphaFoldDB" id="A0AAX1NC80"/>
<reference evidence="1 2" key="1">
    <citation type="submission" date="2021-05" db="EMBL/GenBank/DDBJ databases">
        <title>Comparative genomic studies on the polysaccharide-degrading batcterial strains of the Flammeovirga genus.</title>
        <authorList>
            <person name="Zewei F."/>
            <person name="Zheng Z."/>
            <person name="Yu L."/>
            <person name="Ruyue G."/>
            <person name="Yanhong M."/>
            <person name="Yuanyuan C."/>
            <person name="Jingyan G."/>
            <person name="Wenjun H."/>
        </authorList>
    </citation>
    <scope>NUCLEOTIDE SEQUENCE [LARGE SCALE GENOMIC DNA]</scope>
    <source>
        <strain evidence="1 2">NBRC:100898</strain>
    </source>
</reference>
<dbReference type="Proteomes" id="UP000678679">
    <property type="component" value="Chromosome 2"/>
</dbReference>
<evidence type="ECO:0000313" key="1">
    <source>
        <dbReference type="EMBL" id="QWG04551.1"/>
    </source>
</evidence>
<dbReference type="KEGG" id="fya:KMW28_27015"/>
<protein>
    <recommendedName>
        <fullName evidence="3">Transposase</fullName>
    </recommendedName>
</protein>
<evidence type="ECO:0000313" key="2">
    <source>
        <dbReference type="Proteomes" id="UP000678679"/>
    </source>
</evidence>
<dbReference type="RefSeq" id="WP_169665443.1">
    <property type="nucleotide sequence ID" value="NZ_CP076133.1"/>
</dbReference>